<keyword evidence="6" id="KW-0999">Mitochondrion inner membrane</keyword>
<evidence type="ECO:0000256" key="2">
    <source>
        <dbReference type="ARBA" id="ARBA00006375"/>
    </source>
</evidence>
<name>A0A0C3F1C4_PILCF</name>
<evidence type="ECO:0000313" key="14">
    <source>
        <dbReference type="Proteomes" id="UP000054166"/>
    </source>
</evidence>
<evidence type="ECO:0008006" key="15">
    <source>
        <dbReference type="Google" id="ProtNLM"/>
    </source>
</evidence>
<dbReference type="InterPro" id="IPR002167">
    <property type="entry name" value="GDC-like"/>
</dbReference>
<keyword evidence="9 10" id="KW-0472">Membrane</keyword>
<dbReference type="GO" id="GO:0055085">
    <property type="term" value="P:transmembrane transport"/>
    <property type="evidence" value="ECO:0007669"/>
    <property type="project" value="InterPro"/>
</dbReference>
<dbReference type="Pfam" id="PF00153">
    <property type="entry name" value="Mito_carr"/>
    <property type="match status" value="3"/>
</dbReference>
<protein>
    <recommendedName>
        <fullName evidence="15">Mitochondrial carrier</fullName>
    </recommendedName>
</protein>
<dbReference type="GO" id="GO:0005743">
    <property type="term" value="C:mitochondrial inner membrane"/>
    <property type="evidence" value="ECO:0007669"/>
    <property type="project" value="UniProtKB-SubCell"/>
</dbReference>
<evidence type="ECO:0000256" key="10">
    <source>
        <dbReference type="PROSITE-ProRule" id="PRU00282"/>
    </source>
</evidence>
<comment type="subcellular location">
    <subcellularLocation>
        <location evidence="1">Mitochondrion inner membrane</location>
        <topology evidence="1">Multi-pass membrane protein</topology>
    </subcellularLocation>
</comment>
<dbReference type="SUPFAM" id="SSF103506">
    <property type="entry name" value="Mitochondrial carrier"/>
    <property type="match status" value="1"/>
</dbReference>
<reference evidence="13 14" key="1">
    <citation type="submission" date="2014-04" db="EMBL/GenBank/DDBJ databases">
        <authorList>
            <consortium name="DOE Joint Genome Institute"/>
            <person name="Kuo A."/>
            <person name="Tarkka M."/>
            <person name="Buscot F."/>
            <person name="Kohler A."/>
            <person name="Nagy L.G."/>
            <person name="Floudas D."/>
            <person name="Copeland A."/>
            <person name="Barry K.W."/>
            <person name="Cichocki N."/>
            <person name="Veneault-Fourrey C."/>
            <person name="LaButti K."/>
            <person name="Lindquist E.A."/>
            <person name="Lipzen A."/>
            <person name="Lundell T."/>
            <person name="Morin E."/>
            <person name="Murat C."/>
            <person name="Sun H."/>
            <person name="Tunlid A."/>
            <person name="Henrissat B."/>
            <person name="Grigoriev I.V."/>
            <person name="Hibbett D.S."/>
            <person name="Martin F."/>
            <person name="Nordberg H.P."/>
            <person name="Cantor M.N."/>
            <person name="Hua S.X."/>
        </authorList>
    </citation>
    <scope>NUCLEOTIDE SEQUENCE [LARGE SCALE GENOMIC DNA]</scope>
    <source>
        <strain evidence="13 14">F 1598</strain>
    </source>
</reference>
<dbReference type="AlphaFoldDB" id="A0A0C3F1C4"/>
<feature type="repeat" description="Solcar" evidence="10">
    <location>
        <begin position="112"/>
        <end position="236"/>
    </location>
</feature>
<dbReference type="EMBL" id="KN833075">
    <property type="protein sequence ID" value="KIM73731.1"/>
    <property type="molecule type" value="Genomic_DNA"/>
</dbReference>
<evidence type="ECO:0000256" key="11">
    <source>
        <dbReference type="RuleBase" id="RU000488"/>
    </source>
</evidence>
<keyword evidence="3 11" id="KW-0813">Transport</keyword>
<keyword evidence="8" id="KW-0496">Mitochondrion</keyword>
<dbReference type="Gene3D" id="1.50.40.10">
    <property type="entry name" value="Mitochondrial carrier domain"/>
    <property type="match status" value="1"/>
</dbReference>
<feature type="repeat" description="Solcar" evidence="10">
    <location>
        <begin position="246"/>
        <end position="334"/>
    </location>
</feature>
<keyword evidence="5" id="KW-0677">Repeat</keyword>
<comment type="similarity">
    <text evidence="2 11">Belongs to the mitochondrial carrier (TC 2.A.29) family.</text>
</comment>
<feature type="transmembrane region" description="Helical" evidence="12">
    <location>
        <begin position="306"/>
        <end position="328"/>
    </location>
</feature>
<evidence type="ECO:0000256" key="8">
    <source>
        <dbReference type="ARBA" id="ARBA00023128"/>
    </source>
</evidence>
<evidence type="ECO:0000256" key="12">
    <source>
        <dbReference type="SAM" id="Phobius"/>
    </source>
</evidence>
<reference evidence="14" key="2">
    <citation type="submission" date="2015-01" db="EMBL/GenBank/DDBJ databases">
        <title>Evolutionary Origins and Diversification of the Mycorrhizal Mutualists.</title>
        <authorList>
            <consortium name="DOE Joint Genome Institute"/>
            <consortium name="Mycorrhizal Genomics Consortium"/>
            <person name="Kohler A."/>
            <person name="Kuo A."/>
            <person name="Nagy L.G."/>
            <person name="Floudas D."/>
            <person name="Copeland A."/>
            <person name="Barry K.W."/>
            <person name="Cichocki N."/>
            <person name="Veneault-Fourrey C."/>
            <person name="LaButti K."/>
            <person name="Lindquist E.A."/>
            <person name="Lipzen A."/>
            <person name="Lundell T."/>
            <person name="Morin E."/>
            <person name="Murat C."/>
            <person name="Riley R."/>
            <person name="Ohm R."/>
            <person name="Sun H."/>
            <person name="Tunlid A."/>
            <person name="Henrissat B."/>
            <person name="Grigoriev I.V."/>
            <person name="Hibbett D.S."/>
            <person name="Martin F."/>
        </authorList>
    </citation>
    <scope>NUCLEOTIDE SEQUENCE [LARGE SCALE GENOMIC DNA]</scope>
    <source>
        <strain evidence="14">F 1598</strain>
    </source>
</reference>
<feature type="transmembrane region" description="Helical" evidence="12">
    <location>
        <begin position="76"/>
        <end position="98"/>
    </location>
</feature>
<dbReference type="InterPro" id="IPR023395">
    <property type="entry name" value="MCP_dom_sf"/>
</dbReference>
<dbReference type="STRING" id="765440.A0A0C3F1C4"/>
<accession>A0A0C3F1C4</accession>
<keyword evidence="7 12" id="KW-1133">Transmembrane helix</keyword>
<proteinExistence type="inferred from homology"/>
<dbReference type="InterPro" id="IPR018108">
    <property type="entry name" value="MCP_transmembrane"/>
</dbReference>
<dbReference type="PRINTS" id="PR00926">
    <property type="entry name" value="MITOCARRIER"/>
</dbReference>
<dbReference type="Proteomes" id="UP000054166">
    <property type="component" value="Unassembled WGS sequence"/>
</dbReference>
<organism evidence="13 14">
    <name type="scientific">Piloderma croceum (strain F 1598)</name>
    <dbReference type="NCBI Taxonomy" id="765440"/>
    <lineage>
        <taxon>Eukaryota</taxon>
        <taxon>Fungi</taxon>
        <taxon>Dikarya</taxon>
        <taxon>Basidiomycota</taxon>
        <taxon>Agaricomycotina</taxon>
        <taxon>Agaricomycetes</taxon>
        <taxon>Agaricomycetidae</taxon>
        <taxon>Atheliales</taxon>
        <taxon>Atheliaceae</taxon>
        <taxon>Piloderma</taxon>
    </lineage>
</organism>
<gene>
    <name evidence="13" type="ORF">PILCRDRAFT_721629</name>
</gene>
<evidence type="ECO:0000256" key="6">
    <source>
        <dbReference type="ARBA" id="ARBA00022792"/>
    </source>
</evidence>
<evidence type="ECO:0000256" key="4">
    <source>
        <dbReference type="ARBA" id="ARBA00022692"/>
    </source>
</evidence>
<dbReference type="HOGENOM" id="CLU_015166_10_0_1"/>
<evidence type="ECO:0000256" key="9">
    <source>
        <dbReference type="ARBA" id="ARBA00023136"/>
    </source>
</evidence>
<feature type="transmembrane region" description="Helical" evidence="12">
    <location>
        <begin position="208"/>
        <end position="230"/>
    </location>
</feature>
<keyword evidence="14" id="KW-1185">Reference proteome</keyword>
<evidence type="ECO:0000256" key="3">
    <source>
        <dbReference type="ARBA" id="ARBA00022448"/>
    </source>
</evidence>
<feature type="transmembrane region" description="Helical" evidence="12">
    <location>
        <begin position="118"/>
        <end position="138"/>
    </location>
</feature>
<dbReference type="PRINTS" id="PR00928">
    <property type="entry name" value="GRAVESDC"/>
</dbReference>
<keyword evidence="4 10" id="KW-0812">Transmembrane</keyword>
<evidence type="ECO:0000256" key="1">
    <source>
        <dbReference type="ARBA" id="ARBA00004448"/>
    </source>
</evidence>
<dbReference type="FunCoup" id="A0A0C3F1C4">
    <property type="interactions" value="98"/>
</dbReference>
<evidence type="ECO:0000256" key="7">
    <source>
        <dbReference type="ARBA" id="ARBA00022989"/>
    </source>
</evidence>
<dbReference type="PROSITE" id="PS50920">
    <property type="entry name" value="SOLCAR"/>
    <property type="match status" value="3"/>
</dbReference>
<dbReference type="InParanoid" id="A0A0C3F1C4"/>
<sequence>MVNPDVKDKQSLHFMVRSGLAGGVAGCVAKTVVAPLDRVKILFQASNPDFQKYAGTWSGAFKAGGEIYRSGGMRGLLQGHSATILRVFPYAAIKFMMYDQVRHAFMPTKESETNLRRFSAGAISGMISVFFTYPLELVRVRMAFQTRSSDDKSSKRLRPSFTRAITRIYNEGVLPVSSASSSSSPSVAQTHLPTSSAHAFIRFPLLKFYRGFSVTLIGMIPYAGTSFLAWDFLRARFVPPGSNSRPTPIADLCIGAVSGALGQTVSYPFEVVRRRMQVGGITRPDQWLRWDETVRAVWAAKGWRGFFVGLSVGYLKIVPMTGVSFAVWQAGKRMLGV</sequence>
<dbReference type="PANTHER" id="PTHR24089">
    <property type="entry name" value="SOLUTE CARRIER FAMILY 25"/>
    <property type="match status" value="1"/>
</dbReference>
<feature type="repeat" description="Solcar" evidence="10">
    <location>
        <begin position="13"/>
        <end position="104"/>
    </location>
</feature>
<dbReference type="OrthoDB" id="270584at2759"/>
<evidence type="ECO:0000313" key="13">
    <source>
        <dbReference type="EMBL" id="KIM73731.1"/>
    </source>
</evidence>
<evidence type="ECO:0000256" key="5">
    <source>
        <dbReference type="ARBA" id="ARBA00022737"/>
    </source>
</evidence>
<dbReference type="InterPro" id="IPR002067">
    <property type="entry name" value="MCP"/>
</dbReference>